<evidence type="ECO:0000313" key="2">
    <source>
        <dbReference type="EnsemblPlants" id="OGLUM12G13250.1"/>
    </source>
</evidence>
<protein>
    <submittedName>
        <fullName evidence="2">Uncharacterized protein</fullName>
    </submittedName>
</protein>
<evidence type="ECO:0000313" key="3">
    <source>
        <dbReference type="Proteomes" id="UP000026961"/>
    </source>
</evidence>
<name>A0A0E0BSL4_9ORYZ</name>
<feature type="region of interest" description="Disordered" evidence="1">
    <location>
        <begin position="61"/>
        <end position="88"/>
    </location>
</feature>
<reference evidence="2" key="2">
    <citation type="submission" date="2018-05" db="EMBL/GenBank/DDBJ databases">
        <title>OgluRS3 (Oryza glumaepatula Reference Sequence Version 3).</title>
        <authorList>
            <person name="Zhang J."/>
            <person name="Kudrna D."/>
            <person name="Lee S."/>
            <person name="Talag J."/>
            <person name="Welchert J."/>
            <person name="Wing R.A."/>
        </authorList>
    </citation>
    <scope>NUCLEOTIDE SEQUENCE [LARGE SCALE GENOMIC DNA]</scope>
</reference>
<accession>A0A0E0BSL4</accession>
<dbReference type="Proteomes" id="UP000026961">
    <property type="component" value="Chromosome 12"/>
</dbReference>
<evidence type="ECO:0000256" key="1">
    <source>
        <dbReference type="SAM" id="MobiDB-lite"/>
    </source>
</evidence>
<organism evidence="2">
    <name type="scientific">Oryza glumipatula</name>
    <dbReference type="NCBI Taxonomy" id="40148"/>
    <lineage>
        <taxon>Eukaryota</taxon>
        <taxon>Viridiplantae</taxon>
        <taxon>Streptophyta</taxon>
        <taxon>Embryophyta</taxon>
        <taxon>Tracheophyta</taxon>
        <taxon>Spermatophyta</taxon>
        <taxon>Magnoliopsida</taxon>
        <taxon>Liliopsida</taxon>
        <taxon>Poales</taxon>
        <taxon>Poaceae</taxon>
        <taxon>BOP clade</taxon>
        <taxon>Oryzoideae</taxon>
        <taxon>Oryzeae</taxon>
        <taxon>Oryzinae</taxon>
        <taxon>Oryza</taxon>
    </lineage>
</organism>
<keyword evidence="3" id="KW-1185">Reference proteome</keyword>
<dbReference type="EnsemblPlants" id="OGLUM12G13250.1">
    <property type="protein sequence ID" value="OGLUM12G13250.1"/>
    <property type="gene ID" value="OGLUM12G13250"/>
</dbReference>
<feature type="compositionally biased region" description="Basic and acidic residues" evidence="1">
    <location>
        <begin position="1"/>
        <end position="19"/>
    </location>
</feature>
<feature type="compositionally biased region" description="Basic and acidic residues" evidence="1">
    <location>
        <begin position="68"/>
        <end position="81"/>
    </location>
</feature>
<sequence length="157" mass="17444">MAVHRGEGRLGHGGGDVKKRTTAPALCSDWPARAACTRGGCSRVGRRRRRVTARRRLAVVGKAAAPVAEDHGRRRAHDTYRRRPHGGSRRFRLGLGRLGLRREWKGLERKNWAKRKSFWPKGIGLSLLIDGARMQQGDSTLLHGTSRLASSSRPGLR</sequence>
<dbReference type="AlphaFoldDB" id="A0A0E0BSL4"/>
<reference evidence="2" key="1">
    <citation type="submission" date="2015-04" db="UniProtKB">
        <authorList>
            <consortium name="EnsemblPlants"/>
        </authorList>
    </citation>
    <scope>IDENTIFICATION</scope>
</reference>
<dbReference type="HOGENOM" id="CLU_1680637_0_0_1"/>
<dbReference type="Gramene" id="OGLUM12G13250.1">
    <property type="protein sequence ID" value="OGLUM12G13250.1"/>
    <property type="gene ID" value="OGLUM12G13250"/>
</dbReference>
<feature type="region of interest" description="Disordered" evidence="1">
    <location>
        <begin position="1"/>
        <end position="20"/>
    </location>
</feature>
<proteinExistence type="predicted"/>